<name>A0AAV9TWI5_9PEZI</name>
<dbReference type="Proteomes" id="UP001373714">
    <property type="component" value="Unassembled WGS sequence"/>
</dbReference>
<accession>A0AAV9TWI5</accession>
<protein>
    <recommendedName>
        <fullName evidence="3">BTB domain-containing protein</fullName>
    </recommendedName>
</protein>
<comment type="caution">
    <text evidence="1">The sequence shown here is derived from an EMBL/GenBank/DDBJ whole genome shotgun (WGS) entry which is preliminary data.</text>
</comment>
<gene>
    <name evidence="1" type="ORF">TWF730_006125</name>
</gene>
<keyword evidence="2" id="KW-1185">Reference proteome</keyword>
<dbReference type="EMBL" id="JAVHNS010000020">
    <property type="protein sequence ID" value="KAK6329829.1"/>
    <property type="molecule type" value="Genomic_DNA"/>
</dbReference>
<organism evidence="1 2">
    <name type="scientific">Orbilia blumenaviensis</name>
    <dbReference type="NCBI Taxonomy" id="1796055"/>
    <lineage>
        <taxon>Eukaryota</taxon>
        <taxon>Fungi</taxon>
        <taxon>Dikarya</taxon>
        <taxon>Ascomycota</taxon>
        <taxon>Pezizomycotina</taxon>
        <taxon>Orbiliomycetes</taxon>
        <taxon>Orbiliales</taxon>
        <taxon>Orbiliaceae</taxon>
        <taxon>Orbilia</taxon>
    </lineage>
</organism>
<sequence length="267" mass="30215">MDICIPEVIAEYSQKHGKRPDLIVIGKRGDDCRVEVHRDIVYRYSVFFARALSKVPRRSHDLNRLAEITVPCASTGFFYAAIGWMYYKEIRQAFPWPETRLQLSNWPASLLYQSWTSRSPSQHQKNLDIDSAMDEYSISEMEATKQEDKASGPRQGKPSLIAKIPQRNMMPEDARKLDIARLTPDDKFADLEVSVPGRVVDATSGEVAQKPKHYKLHCSIVGPQSTFFEGKFREIEILNKAGDAFTWTGKLKGCLIEFSPGSIEGTA</sequence>
<dbReference type="AlphaFoldDB" id="A0AAV9TWI5"/>
<evidence type="ECO:0000313" key="1">
    <source>
        <dbReference type="EMBL" id="KAK6329829.1"/>
    </source>
</evidence>
<evidence type="ECO:0008006" key="3">
    <source>
        <dbReference type="Google" id="ProtNLM"/>
    </source>
</evidence>
<evidence type="ECO:0000313" key="2">
    <source>
        <dbReference type="Proteomes" id="UP001373714"/>
    </source>
</evidence>
<reference evidence="1 2" key="1">
    <citation type="submission" date="2019-10" db="EMBL/GenBank/DDBJ databases">
        <authorList>
            <person name="Palmer J.M."/>
        </authorList>
    </citation>
    <scope>NUCLEOTIDE SEQUENCE [LARGE SCALE GENOMIC DNA]</scope>
    <source>
        <strain evidence="1 2">TWF730</strain>
    </source>
</reference>
<proteinExistence type="predicted"/>